<keyword evidence="2" id="KW-1185">Reference proteome</keyword>
<sequence length="51" mass="5813">MDIDRLIVYVLGKQAGIIRKAEVLADMRGVADDDERLLRSLNFRIEQVPEA</sequence>
<organism evidence="1 2">
    <name type="scientific">Puccinia graminis f. sp. tritici</name>
    <dbReference type="NCBI Taxonomy" id="56615"/>
    <lineage>
        <taxon>Eukaryota</taxon>
        <taxon>Fungi</taxon>
        <taxon>Dikarya</taxon>
        <taxon>Basidiomycota</taxon>
        <taxon>Pucciniomycotina</taxon>
        <taxon>Pucciniomycetes</taxon>
        <taxon>Pucciniales</taxon>
        <taxon>Pucciniaceae</taxon>
        <taxon>Puccinia</taxon>
    </lineage>
</organism>
<evidence type="ECO:0000313" key="2">
    <source>
        <dbReference type="Proteomes" id="UP000324748"/>
    </source>
</evidence>
<dbReference type="Proteomes" id="UP000324748">
    <property type="component" value="Unassembled WGS sequence"/>
</dbReference>
<accession>A0A5B0LUG9</accession>
<dbReference type="AlphaFoldDB" id="A0A5B0LUG9"/>
<dbReference type="EMBL" id="VSWC01000184">
    <property type="protein sequence ID" value="KAA1067719.1"/>
    <property type="molecule type" value="Genomic_DNA"/>
</dbReference>
<reference evidence="1 2" key="1">
    <citation type="submission" date="2019-05" db="EMBL/GenBank/DDBJ databases">
        <title>Emergence of the Ug99 lineage of the wheat stem rust pathogen through somatic hybridization.</title>
        <authorList>
            <person name="Li F."/>
            <person name="Upadhyaya N.M."/>
            <person name="Sperschneider J."/>
            <person name="Matny O."/>
            <person name="Nguyen-Phuc H."/>
            <person name="Mago R."/>
            <person name="Raley C."/>
            <person name="Miller M.E."/>
            <person name="Silverstein K.A.T."/>
            <person name="Henningsen E."/>
            <person name="Hirsch C.D."/>
            <person name="Visser B."/>
            <person name="Pretorius Z.A."/>
            <person name="Steffenson B.J."/>
            <person name="Schwessinger B."/>
            <person name="Dodds P.N."/>
            <person name="Figueroa M."/>
        </authorList>
    </citation>
    <scope>NUCLEOTIDE SEQUENCE [LARGE SCALE GENOMIC DNA]</scope>
    <source>
        <strain evidence="1">21-0</strain>
    </source>
</reference>
<proteinExistence type="predicted"/>
<comment type="caution">
    <text evidence="1">The sequence shown here is derived from an EMBL/GenBank/DDBJ whole genome shotgun (WGS) entry which is preliminary data.</text>
</comment>
<gene>
    <name evidence="1" type="ORF">PGT21_015259</name>
</gene>
<name>A0A5B0LUG9_PUCGR</name>
<protein>
    <submittedName>
        <fullName evidence="1">Uncharacterized protein</fullName>
    </submittedName>
</protein>
<evidence type="ECO:0000313" key="1">
    <source>
        <dbReference type="EMBL" id="KAA1067719.1"/>
    </source>
</evidence>